<evidence type="ECO:0000313" key="6">
    <source>
        <dbReference type="RefSeq" id="XP_022146789.1"/>
    </source>
</evidence>
<proteinExistence type="inferred from homology"/>
<dbReference type="PANTHER" id="PTHR31284:SF24">
    <property type="entry name" value="ACID PHOSPHATASE"/>
    <property type="match status" value="1"/>
</dbReference>
<dbReference type="Gene3D" id="3.40.50.1000">
    <property type="entry name" value="HAD superfamily/HAD-like"/>
    <property type="match status" value="1"/>
</dbReference>
<evidence type="ECO:0000256" key="4">
    <source>
        <dbReference type="SAM" id="SignalP"/>
    </source>
</evidence>
<comment type="similarity">
    <text evidence="3">Belongs to the APS1/VSP family.</text>
</comment>
<dbReference type="InterPro" id="IPR010028">
    <property type="entry name" value="Acid_phosphatase_pln"/>
</dbReference>
<keyword evidence="3" id="KW-0758">Storage protein</keyword>
<dbReference type="GeneID" id="111015907"/>
<dbReference type="AlphaFoldDB" id="A0A6J1CZ30"/>
<reference evidence="6" key="1">
    <citation type="submission" date="2025-08" db="UniProtKB">
        <authorList>
            <consortium name="RefSeq"/>
        </authorList>
    </citation>
    <scope>IDENTIFICATION</scope>
    <source>
        <strain evidence="6">OHB3-1</strain>
    </source>
</reference>
<organism evidence="5 6">
    <name type="scientific">Momordica charantia</name>
    <name type="common">Bitter gourd</name>
    <name type="synonym">Balsam pear</name>
    <dbReference type="NCBI Taxonomy" id="3673"/>
    <lineage>
        <taxon>Eukaryota</taxon>
        <taxon>Viridiplantae</taxon>
        <taxon>Streptophyta</taxon>
        <taxon>Embryophyta</taxon>
        <taxon>Tracheophyta</taxon>
        <taxon>Spermatophyta</taxon>
        <taxon>Magnoliopsida</taxon>
        <taxon>eudicotyledons</taxon>
        <taxon>Gunneridae</taxon>
        <taxon>Pentapetalae</taxon>
        <taxon>rosids</taxon>
        <taxon>fabids</taxon>
        <taxon>Cucurbitales</taxon>
        <taxon>Cucurbitaceae</taxon>
        <taxon>Momordiceae</taxon>
        <taxon>Momordica</taxon>
    </lineage>
</organism>
<dbReference type="NCBIfam" id="TIGR01675">
    <property type="entry name" value="plant-AP"/>
    <property type="match status" value="1"/>
</dbReference>
<evidence type="ECO:0000313" key="5">
    <source>
        <dbReference type="Proteomes" id="UP000504603"/>
    </source>
</evidence>
<keyword evidence="1 4" id="KW-0732">Signal</keyword>
<feature type="chain" id="PRO_5026872951" evidence="4">
    <location>
        <begin position="22"/>
        <end position="255"/>
    </location>
</feature>
<dbReference type="InterPro" id="IPR036412">
    <property type="entry name" value="HAD-like_sf"/>
</dbReference>
<dbReference type="OrthoDB" id="59415at2759"/>
<evidence type="ECO:0000256" key="2">
    <source>
        <dbReference type="ARBA" id="ARBA00023180"/>
    </source>
</evidence>
<protein>
    <submittedName>
        <fullName evidence="6">Acid phosphatase 1-like</fullName>
    </submittedName>
</protein>
<keyword evidence="5" id="KW-1185">Reference proteome</keyword>
<dbReference type="Pfam" id="PF03767">
    <property type="entry name" value="Acid_phosphat_B"/>
    <property type="match status" value="1"/>
</dbReference>
<dbReference type="GO" id="GO:0045735">
    <property type="term" value="F:nutrient reservoir activity"/>
    <property type="evidence" value="ECO:0007669"/>
    <property type="project" value="UniProtKB-UniRule"/>
</dbReference>
<evidence type="ECO:0000256" key="3">
    <source>
        <dbReference type="PIRNR" id="PIRNR002674"/>
    </source>
</evidence>
<dbReference type="SUPFAM" id="SSF56784">
    <property type="entry name" value="HAD-like"/>
    <property type="match status" value="1"/>
</dbReference>
<dbReference type="InterPro" id="IPR023214">
    <property type="entry name" value="HAD_sf"/>
</dbReference>
<dbReference type="RefSeq" id="XP_022146789.1">
    <property type="nucleotide sequence ID" value="XM_022291097.1"/>
</dbReference>
<feature type="signal peptide" evidence="4">
    <location>
        <begin position="1"/>
        <end position="21"/>
    </location>
</feature>
<sequence length="255" mass="28991">MAMAMAILSFFLCLLITTAAADWNILNQRTKSGLKISLKNYCEGWRLNVELHNIQYFQVVPEECVSYIGKYVSSTQYRVDSERTIEECVVYLTKACALKGDGTDAWVFDIDDTLISTVPYYKKNQYGGKKLNLTDLEAWMSKANAPVLAHTLRLFNLLKARGVDIILISARRENIRSATIENLVQVGYHGWTNLILRSAEDEKKGVAKYKADARRRLVNEGYYIWGNVGDQYSSIVGSPNGRRTFKLPNPMYYVS</sequence>
<dbReference type="Proteomes" id="UP000504603">
    <property type="component" value="Unplaced"/>
</dbReference>
<keyword evidence="2" id="KW-0325">Glycoprotein</keyword>
<dbReference type="InterPro" id="IPR005519">
    <property type="entry name" value="Acid_phosphat_B-like"/>
</dbReference>
<name>A0A6J1CZ30_MOMCH</name>
<evidence type="ECO:0000256" key="1">
    <source>
        <dbReference type="ARBA" id="ARBA00022729"/>
    </source>
</evidence>
<comment type="function">
    <text evidence="3">May function as somatic storage protein during early seedling development.</text>
</comment>
<dbReference type="InterPro" id="IPR014403">
    <property type="entry name" value="APS1/VSP"/>
</dbReference>
<dbReference type="KEGG" id="mcha:111015907"/>
<dbReference type="GO" id="GO:0003993">
    <property type="term" value="F:acid phosphatase activity"/>
    <property type="evidence" value="ECO:0007669"/>
    <property type="project" value="InterPro"/>
</dbReference>
<dbReference type="PIRSF" id="PIRSF002674">
    <property type="entry name" value="VSP"/>
    <property type="match status" value="1"/>
</dbReference>
<accession>A0A6J1CZ30</accession>
<dbReference type="PANTHER" id="PTHR31284">
    <property type="entry name" value="ACID PHOSPHATASE-LIKE PROTEIN"/>
    <property type="match status" value="1"/>
</dbReference>
<gene>
    <name evidence="6" type="primary">LOC111015907</name>
</gene>